<dbReference type="UniPathway" id="UPA00070">
    <property type="reaction ID" value="UER00945"/>
</dbReference>
<dbReference type="CDD" id="cd06218">
    <property type="entry name" value="DHOD_e_trans"/>
    <property type="match status" value="1"/>
</dbReference>
<dbReference type="PANTHER" id="PTHR43513:SF3">
    <property type="entry name" value="DIHYDROOROTATE DEHYDROGENASE B (NAD(+)), ELECTRON TRANSFER SUBUNIT-RELATED"/>
    <property type="match status" value="1"/>
</dbReference>
<dbReference type="PANTHER" id="PTHR43513">
    <property type="entry name" value="DIHYDROOROTATE DEHYDROGENASE B (NAD(+)), ELECTRON TRANSFER SUBUNIT"/>
    <property type="match status" value="1"/>
</dbReference>
<evidence type="ECO:0000259" key="18">
    <source>
        <dbReference type="PROSITE" id="PS51384"/>
    </source>
</evidence>
<comment type="subunit">
    <text evidence="3 15">Heterotetramer of 2 PyrK and 2 PyrD type B subunits.</text>
</comment>
<dbReference type="Pfam" id="PF10418">
    <property type="entry name" value="DHODB_Fe-S_bind"/>
    <property type="match status" value="1"/>
</dbReference>
<dbReference type="PROSITE" id="PS51384">
    <property type="entry name" value="FAD_FR"/>
    <property type="match status" value="1"/>
</dbReference>
<gene>
    <name evidence="15" type="primary">pyrK</name>
    <name evidence="19" type="ORF">SAMN04244570_2458</name>
</gene>
<keyword evidence="11 15" id="KW-0408">Iron</keyword>
<evidence type="ECO:0000256" key="3">
    <source>
        <dbReference type="ARBA" id="ARBA00011669"/>
    </source>
</evidence>
<reference evidence="20" key="1">
    <citation type="submission" date="2017-02" db="EMBL/GenBank/DDBJ databases">
        <authorList>
            <person name="Varghese N."/>
            <person name="Submissions S."/>
        </authorList>
    </citation>
    <scope>NUCLEOTIDE SEQUENCE [LARGE SCALE GENOMIC DNA]</scope>
    <source>
        <strain evidence="20">DSM 23966</strain>
    </source>
</reference>
<feature type="binding site" evidence="15 17">
    <location>
        <position position="221"/>
    </location>
    <ligand>
        <name>[2Fe-2S] cluster</name>
        <dbReference type="ChEBI" id="CHEBI:190135"/>
    </ligand>
</feature>
<dbReference type="HAMAP" id="MF_01211">
    <property type="entry name" value="DHODB_Fe_S_bind"/>
    <property type="match status" value="1"/>
</dbReference>
<dbReference type="RefSeq" id="WP_009765568.1">
    <property type="nucleotide sequence ID" value="NZ_FUYJ01000004.1"/>
</dbReference>
<dbReference type="GO" id="GO:0009055">
    <property type="term" value="F:electron transfer activity"/>
    <property type="evidence" value="ECO:0007669"/>
    <property type="project" value="UniProtKB-UniRule"/>
</dbReference>
<keyword evidence="4 15" id="KW-0813">Transport</keyword>
<dbReference type="PIRSF" id="PIRSF006816">
    <property type="entry name" value="Cyc3_hyd_g"/>
    <property type="match status" value="1"/>
</dbReference>
<dbReference type="GO" id="GO:0050660">
    <property type="term" value="F:flavin adenine dinucleotide binding"/>
    <property type="evidence" value="ECO:0007669"/>
    <property type="project" value="InterPro"/>
</dbReference>
<dbReference type="EMBL" id="FUYJ01000004">
    <property type="protein sequence ID" value="SKB00311.1"/>
    <property type="molecule type" value="Genomic_DNA"/>
</dbReference>
<feature type="binding site" evidence="15 16">
    <location>
        <begin position="70"/>
        <end position="72"/>
    </location>
    <ligand>
        <name>FAD</name>
        <dbReference type="ChEBI" id="CHEBI:57692"/>
    </ligand>
</feature>
<feature type="binding site" evidence="15 17">
    <location>
        <position position="229"/>
    </location>
    <ligand>
        <name>[2Fe-2S] cluster</name>
        <dbReference type="ChEBI" id="CHEBI:190135"/>
    </ligand>
</feature>
<dbReference type="PRINTS" id="PR00409">
    <property type="entry name" value="PHDIOXRDTASE"/>
</dbReference>
<keyword evidence="5 15" id="KW-0285">Flavoprotein</keyword>
<protein>
    <recommendedName>
        <fullName evidence="13 15">Dihydroorotate dehydrogenase B (NAD(+)), electron transfer subunit</fullName>
    </recommendedName>
    <alternativeName>
        <fullName evidence="14 15">Dihydroorotate oxidase B, electron transfer subunit</fullName>
    </alternativeName>
</protein>
<dbReference type="Gene3D" id="2.40.30.10">
    <property type="entry name" value="Translation factors"/>
    <property type="match status" value="1"/>
</dbReference>
<proteinExistence type="inferred from homology"/>
<dbReference type="InterPro" id="IPR017927">
    <property type="entry name" value="FAD-bd_FR_type"/>
</dbReference>
<evidence type="ECO:0000256" key="6">
    <source>
        <dbReference type="ARBA" id="ARBA00022714"/>
    </source>
</evidence>
<dbReference type="NCBIfam" id="NF000799">
    <property type="entry name" value="PRK00054.1-4"/>
    <property type="match status" value="1"/>
</dbReference>
<feature type="binding site" evidence="15 16">
    <location>
        <begin position="77"/>
        <end position="78"/>
    </location>
    <ligand>
        <name>FAD</name>
        <dbReference type="ChEBI" id="CHEBI:57692"/>
    </ligand>
</feature>
<dbReference type="Gene3D" id="2.10.240.10">
    <property type="entry name" value="Dihydroorotate dehydrogenase, electron transfer subunit"/>
    <property type="match status" value="1"/>
</dbReference>
<feature type="binding site" evidence="15 17">
    <location>
        <position position="226"/>
    </location>
    <ligand>
        <name>[2Fe-2S] cluster</name>
        <dbReference type="ChEBI" id="CHEBI:190135"/>
    </ligand>
</feature>
<dbReference type="InterPro" id="IPR019480">
    <property type="entry name" value="Dihydroorotate_DH_Fe-S-bd"/>
</dbReference>
<dbReference type="InterPro" id="IPR050353">
    <property type="entry name" value="PyrK_electron_transfer"/>
</dbReference>
<comment type="cofactor">
    <cofactor evidence="17">
        <name>[2Fe-2S] cluster</name>
        <dbReference type="ChEBI" id="CHEBI:190135"/>
    </cofactor>
    <text evidence="17">Binds 1 [2Fe-2S] cluster per subunit.</text>
</comment>
<evidence type="ECO:0000256" key="2">
    <source>
        <dbReference type="ARBA" id="ARBA00006422"/>
    </source>
</evidence>
<comment type="cofactor">
    <cofactor evidence="15">
        <name>[2Fe-2S] cluster</name>
        <dbReference type="ChEBI" id="CHEBI:190135"/>
    </cofactor>
    <text evidence="15">Binds 1 [2Fe-2S] cluster per subunit.</text>
</comment>
<dbReference type="SUPFAM" id="SSF52343">
    <property type="entry name" value="Ferredoxin reductase-like, C-terminal NADP-linked domain"/>
    <property type="match status" value="1"/>
</dbReference>
<evidence type="ECO:0000256" key="5">
    <source>
        <dbReference type="ARBA" id="ARBA00022630"/>
    </source>
</evidence>
<dbReference type="InterPro" id="IPR017938">
    <property type="entry name" value="Riboflavin_synthase-like_b-brl"/>
</dbReference>
<dbReference type="NCBIfam" id="NF000797">
    <property type="entry name" value="PRK00054.1-2"/>
    <property type="match status" value="1"/>
</dbReference>
<dbReference type="GO" id="GO:0016491">
    <property type="term" value="F:oxidoreductase activity"/>
    <property type="evidence" value="ECO:0007669"/>
    <property type="project" value="InterPro"/>
</dbReference>
<evidence type="ECO:0000256" key="9">
    <source>
        <dbReference type="ARBA" id="ARBA00022975"/>
    </source>
</evidence>
<keyword evidence="10 15" id="KW-0249">Electron transport</keyword>
<evidence type="ECO:0000256" key="15">
    <source>
        <dbReference type="HAMAP-Rule" id="MF_01211"/>
    </source>
</evidence>
<evidence type="ECO:0000256" key="11">
    <source>
        <dbReference type="ARBA" id="ARBA00023004"/>
    </source>
</evidence>
<comment type="function">
    <text evidence="15">Responsible for channeling the electrons from the oxidation of dihydroorotate from the FMN redox center in the PyrD type B subunit to the ultimate electron acceptor NAD(+).</text>
</comment>
<dbReference type="InterPro" id="IPR023455">
    <property type="entry name" value="Dihydroorotate_DHASE_ETsu"/>
</dbReference>
<keyword evidence="7 15" id="KW-0479">Metal-binding</keyword>
<dbReference type="Pfam" id="PF00175">
    <property type="entry name" value="NAD_binding_1"/>
    <property type="match status" value="1"/>
</dbReference>
<evidence type="ECO:0000256" key="14">
    <source>
        <dbReference type="ARBA" id="ARBA00082223"/>
    </source>
</evidence>
<evidence type="ECO:0000313" key="20">
    <source>
        <dbReference type="Proteomes" id="UP000190042"/>
    </source>
</evidence>
<keyword evidence="8 15" id="KW-0274">FAD</keyword>
<evidence type="ECO:0000256" key="13">
    <source>
        <dbReference type="ARBA" id="ARBA00069792"/>
    </source>
</evidence>
<evidence type="ECO:0000256" key="7">
    <source>
        <dbReference type="ARBA" id="ARBA00022723"/>
    </source>
</evidence>
<keyword evidence="6 15" id="KW-0001">2Fe-2S</keyword>
<dbReference type="Gene3D" id="3.40.50.80">
    <property type="entry name" value="Nucleotide-binding domain of ferredoxin-NADP reductase (FNR) module"/>
    <property type="match status" value="1"/>
</dbReference>
<evidence type="ECO:0000256" key="17">
    <source>
        <dbReference type="PIRSR" id="PIRSR006816-2"/>
    </source>
</evidence>
<evidence type="ECO:0000256" key="4">
    <source>
        <dbReference type="ARBA" id="ARBA00022448"/>
    </source>
</evidence>
<dbReference type="SUPFAM" id="SSF63380">
    <property type="entry name" value="Riboflavin synthase domain-like"/>
    <property type="match status" value="1"/>
</dbReference>
<comment type="cofactor">
    <cofactor evidence="15 16">
        <name>FAD</name>
        <dbReference type="ChEBI" id="CHEBI:57692"/>
    </cofactor>
    <text evidence="15 16">Binds 1 FAD per subunit.</text>
</comment>
<name>A0A1T4YG90_9BACL</name>
<dbReference type="InterPro" id="IPR012165">
    <property type="entry name" value="Cyt_c3_hydrogenase_gsu"/>
</dbReference>
<feature type="binding site" evidence="15 16">
    <location>
        <begin position="53"/>
        <end position="56"/>
    </location>
    <ligand>
        <name>FAD</name>
        <dbReference type="ChEBI" id="CHEBI:57692"/>
    </ligand>
</feature>
<evidence type="ECO:0000256" key="8">
    <source>
        <dbReference type="ARBA" id="ARBA00022827"/>
    </source>
</evidence>
<dbReference type="InterPro" id="IPR001433">
    <property type="entry name" value="OxRdtase_FAD/NAD-bd"/>
</dbReference>
<dbReference type="InterPro" id="IPR039261">
    <property type="entry name" value="FNR_nucleotide-bd"/>
</dbReference>
<evidence type="ECO:0000256" key="12">
    <source>
        <dbReference type="ARBA" id="ARBA00023014"/>
    </source>
</evidence>
<evidence type="ECO:0000313" key="19">
    <source>
        <dbReference type="EMBL" id="SKB00311.1"/>
    </source>
</evidence>
<organism evidence="19 20">
    <name type="scientific">Sporosarcina newyorkensis</name>
    <dbReference type="NCBI Taxonomy" id="759851"/>
    <lineage>
        <taxon>Bacteria</taxon>
        <taxon>Bacillati</taxon>
        <taxon>Bacillota</taxon>
        <taxon>Bacilli</taxon>
        <taxon>Bacillales</taxon>
        <taxon>Caryophanaceae</taxon>
        <taxon>Sporosarcina</taxon>
    </lineage>
</organism>
<dbReference type="GO" id="GO:0046872">
    <property type="term" value="F:metal ion binding"/>
    <property type="evidence" value="ECO:0007669"/>
    <property type="project" value="UniProtKB-KW"/>
</dbReference>
<comment type="similarity">
    <text evidence="2 15">Belongs to the PyrK family.</text>
</comment>
<keyword evidence="20" id="KW-1185">Reference proteome</keyword>
<feature type="binding site" evidence="15 17">
    <location>
        <position position="246"/>
    </location>
    <ligand>
        <name>[2Fe-2S] cluster</name>
        <dbReference type="ChEBI" id="CHEBI:190135"/>
    </ligand>
</feature>
<evidence type="ECO:0000256" key="10">
    <source>
        <dbReference type="ARBA" id="ARBA00022982"/>
    </source>
</evidence>
<sequence length="259" mass="27896">MIIQDLMTVGSQQQIAKNIFEMKLTGKLVGEITSPGQFVHIRVSDSFEPLLRRPISIAEVNVEKNEMTIIYRAEGHGTGLLSQKRAGDIVNVLGPLGNGFPVNETASGQTAVLIGGGIGVPPLYELSKQLTAKGVKCIHILGFQSDDVVFYEEQFATLGETYIATVDGSNGTKGFVTNIMGELTDEFETFYSCGPMPMLDAVQKAYVHKKGFLSFEQRMGCGIGACFACVCHTNENATDKAYVKVCSDGPVFPAGVVQI</sequence>
<accession>A0A1T4YG90</accession>
<dbReference type="FunFam" id="3.40.50.80:FF:000017">
    <property type="entry name" value="Dihydroorotate dehydrogenase B (NAD(+)), electron transfer subunit"/>
    <property type="match status" value="1"/>
</dbReference>
<evidence type="ECO:0000256" key="1">
    <source>
        <dbReference type="ARBA" id="ARBA00004715"/>
    </source>
</evidence>
<dbReference type="AlphaFoldDB" id="A0A1T4YG90"/>
<dbReference type="FunFam" id="2.10.240.10:FF:000001">
    <property type="entry name" value="Dihydroorotate dehydrogenase B (NAD(+)), electron transfer subunit"/>
    <property type="match status" value="1"/>
</dbReference>
<dbReference type="Proteomes" id="UP000190042">
    <property type="component" value="Unassembled WGS sequence"/>
</dbReference>
<feature type="domain" description="FAD-binding FR-type" evidence="18">
    <location>
        <begin position="2"/>
        <end position="102"/>
    </location>
</feature>
<dbReference type="GO" id="GO:0044205">
    <property type="term" value="P:'de novo' UMP biosynthetic process"/>
    <property type="evidence" value="ECO:0007669"/>
    <property type="project" value="UniProtKB-UniRule"/>
</dbReference>
<evidence type="ECO:0000256" key="16">
    <source>
        <dbReference type="PIRSR" id="PIRSR006816-1"/>
    </source>
</evidence>
<keyword evidence="9 15" id="KW-0665">Pyrimidine biosynthesis</keyword>
<keyword evidence="12 15" id="KW-0411">Iron-sulfur</keyword>
<dbReference type="GO" id="GO:0051537">
    <property type="term" value="F:2 iron, 2 sulfur cluster binding"/>
    <property type="evidence" value="ECO:0007669"/>
    <property type="project" value="UniProtKB-KW"/>
</dbReference>
<comment type="pathway">
    <text evidence="1 15">Pyrimidine metabolism; UMP biosynthesis via de novo pathway; orotate from (S)-dihydroorotate (NAD(+) route): step 1/1.</text>
</comment>
<dbReference type="InterPro" id="IPR037117">
    <property type="entry name" value="Dihydroorotate_DH_ele_sf"/>
</dbReference>